<proteinExistence type="predicted"/>
<feature type="chain" id="PRO_5019170839" evidence="1">
    <location>
        <begin position="18"/>
        <end position="170"/>
    </location>
</feature>
<gene>
    <name evidence="2" type="ORF">EOE67_06845</name>
</gene>
<sequence>MKKALWLLLLTCLAATAADDKKVFVTVDKNNNLVFSDSPSPGATQVTVKDTATQMVPTTPGVSTSVVQESTKFEVAISKPEQQGTVRENSGTVYVSGQIKPMFAQGLRVKLYLDGKQVAGPTGNANFILHNVDRGEHQLTLELLDQSGKIIATSPVTTFYLHRASAISPK</sequence>
<dbReference type="Proteomes" id="UP000283077">
    <property type="component" value="Unassembled WGS sequence"/>
</dbReference>
<protein>
    <submittedName>
        <fullName evidence="2">DUF4124 domain-containing protein</fullName>
    </submittedName>
</protein>
<dbReference type="AlphaFoldDB" id="A0A437R0Q9"/>
<evidence type="ECO:0000313" key="3">
    <source>
        <dbReference type="Proteomes" id="UP000283077"/>
    </source>
</evidence>
<comment type="caution">
    <text evidence="2">The sequence shown here is derived from an EMBL/GenBank/DDBJ whole genome shotgun (WGS) entry which is preliminary data.</text>
</comment>
<evidence type="ECO:0000256" key="1">
    <source>
        <dbReference type="SAM" id="SignalP"/>
    </source>
</evidence>
<feature type="signal peptide" evidence="1">
    <location>
        <begin position="1"/>
        <end position="17"/>
    </location>
</feature>
<dbReference type="EMBL" id="SACS01000005">
    <property type="protein sequence ID" value="RVU40307.1"/>
    <property type="molecule type" value="Genomic_DNA"/>
</dbReference>
<dbReference type="OrthoDB" id="7062774at2"/>
<keyword evidence="3" id="KW-1185">Reference proteome</keyword>
<organism evidence="2 3">
    <name type="scientific">Rheinheimera riviphila</name>
    <dbReference type="NCBI Taxonomy" id="1834037"/>
    <lineage>
        <taxon>Bacteria</taxon>
        <taxon>Pseudomonadati</taxon>
        <taxon>Pseudomonadota</taxon>
        <taxon>Gammaproteobacteria</taxon>
        <taxon>Chromatiales</taxon>
        <taxon>Chromatiaceae</taxon>
        <taxon>Rheinheimera</taxon>
    </lineage>
</organism>
<evidence type="ECO:0000313" key="2">
    <source>
        <dbReference type="EMBL" id="RVU40307.1"/>
    </source>
</evidence>
<accession>A0A437R0Q9</accession>
<reference evidence="2 3" key="1">
    <citation type="submission" date="2019-01" db="EMBL/GenBank/DDBJ databases">
        <authorList>
            <person name="Chen W.-M."/>
        </authorList>
    </citation>
    <scope>NUCLEOTIDE SEQUENCE [LARGE SCALE GENOMIC DNA]</scope>
    <source>
        <strain evidence="2 3">KYPC3</strain>
    </source>
</reference>
<dbReference type="RefSeq" id="WP_127698291.1">
    <property type="nucleotide sequence ID" value="NZ_SACS01000005.1"/>
</dbReference>
<name>A0A437R0Q9_9GAMM</name>
<keyword evidence="1" id="KW-0732">Signal</keyword>